<accession>A0AAJ4A1V9</accession>
<dbReference type="EMBL" id="CP041166">
    <property type="protein sequence ID" value="QFR42418.1"/>
    <property type="molecule type" value="Genomic_DNA"/>
</dbReference>
<protein>
    <submittedName>
        <fullName evidence="2">DNA-binding protein</fullName>
    </submittedName>
</protein>
<dbReference type="KEGG" id="suln:FJR47_00180"/>
<dbReference type="AlphaFoldDB" id="A0AAJ4A1V9"/>
<keyword evidence="2" id="KW-0238">DNA-binding</keyword>
<gene>
    <name evidence="2" type="ORF">FJR47_00180</name>
</gene>
<sequence>MTKLTISDAANKLGISKEAIHNRIRRGSLQSVIEDGVKLVIMSSSETLQISPRKKDNKKVPTYADERYYKLLEEQNAKLQQKVENLENETRTLRDQKEQMLIKEREKIEQIYKEKDEQLKNIINAISSNLMLNNPQNKLHIQDDSFEAEIEESLKEEENLEENSRLISLNKYLKNGNFSKKKISKIKEKFKEHAKDDSRVVMVGKKYYIDLQKYDYSDFSL</sequence>
<proteinExistence type="predicted"/>
<evidence type="ECO:0000256" key="1">
    <source>
        <dbReference type="SAM" id="Coils"/>
    </source>
</evidence>
<keyword evidence="1" id="KW-0175">Coiled coil</keyword>
<keyword evidence="3" id="KW-1185">Reference proteome</keyword>
<evidence type="ECO:0000313" key="3">
    <source>
        <dbReference type="Proteomes" id="UP000326061"/>
    </source>
</evidence>
<evidence type="ECO:0000313" key="2">
    <source>
        <dbReference type="EMBL" id="QFR42418.1"/>
    </source>
</evidence>
<dbReference type="GO" id="GO:0003677">
    <property type="term" value="F:DNA binding"/>
    <property type="evidence" value="ECO:0007669"/>
    <property type="project" value="UniProtKB-KW"/>
</dbReference>
<organism evidence="2 3">
    <name type="scientific">Sulfurimonas xiamenensis</name>
    <dbReference type="NCBI Taxonomy" id="2590021"/>
    <lineage>
        <taxon>Bacteria</taxon>
        <taxon>Pseudomonadati</taxon>
        <taxon>Campylobacterota</taxon>
        <taxon>Epsilonproteobacteria</taxon>
        <taxon>Campylobacterales</taxon>
        <taxon>Sulfurimonadaceae</taxon>
        <taxon>Sulfurimonas</taxon>
    </lineage>
</organism>
<dbReference type="RefSeq" id="WP_152298489.1">
    <property type="nucleotide sequence ID" value="NZ_CP041166.1"/>
</dbReference>
<dbReference type="Proteomes" id="UP000326061">
    <property type="component" value="Chromosome"/>
</dbReference>
<reference evidence="3" key="1">
    <citation type="submission" date="2019-06" db="EMBL/GenBank/DDBJ databases">
        <title>Sulfurimonas gotlandica sp. nov., a chemoautotrophic and psychrotolerant epsilonproteobacterium isolated from a pelagic redoxcline, and an emended description of the genus Sulfurimonas.</title>
        <authorList>
            <person name="Wang S."/>
            <person name="Jiang L."/>
            <person name="Shao Z."/>
        </authorList>
    </citation>
    <scope>NUCLEOTIDE SEQUENCE [LARGE SCALE GENOMIC DNA]</scope>
    <source>
        <strain evidence="3">1-1N</strain>
    </source>
</reference>
<name>A0AAJ4A1V9_9BACT</name>
<feature type="coiled-coil region" evidence="1">
    <location>
        <begin position="69"/>
        <end position="163"/>
    </location>
</feature>